<evidence type="ECO:0000256" key="1">
    <source>
        <dbReference type="ARBA" id="ARBA00022723"/>
    </source>
</evidence>
<dbReference type="Pfam" id="PF00096">
    <property type="entry name" value="zf-C2H2"/>
    <property type="match status" value="2"/>
</dbReference>
<organism evidence="8 9">
    <name type="scientific">Owenia fusiformis</name>
    <name type="common">Polychaete worm</name>
    <dbReference type="NCBI Taxonomy" id="6347"/>
    <lineage>
        <taxon>Eukaryota</taxon>
        <taxon>Metazoa</taxon>
        <taxon>Spiralia</taxon>
        <taxon>Lophotrochozoa</taxon>
        <taxon>Annelida</taxon>
        <taxon>Polychaeta</taxon>
        <taxon>Sedentaria</taxon>
        <taxon>Canalipalpata</taxon>
        <taxon>Sabellida</taxon>
        <taxon>Oweniida</taxon>
        <taxon>Oweniidae</taxon>
        <taxon>Owenia</taxon>
    </lineage>
</organism>
<dbReference type="Pfam" id="PF13912">
    <property type="entry name" value="zf-C2H2_6"/>
    <property type="match status" value="1"/>
</dbReference>
<dbReference type="GO" id="GO:0000981">
    <property type="term" value="F:DNA-binding transcription factor activity, RNA polymerase II-specific"/>
    <property type="evidence" value="ECO:0007669"/>
    <property type="project" value="TreeGrafter"/>
</dbReference>
<evidence type="ECO:0000313" key="8">
    <source>
        <dbReference type="EMBL" id="CAH1782992.1"/>
    </source>
</evidence>
<keyword evidence="2" id="KW-0677">Repeat</keyword>
<dbReference type="PROSITE" id="PS00028">
    <property type="entry name" value="ZINC_FINGER_C2H2_1"/>
    <property type="match status" value="6"/>
</dbReference>
<evidence type="ECO:0000259" key="7">
    <source>
        <dbReference type="PROSITE" id="PS50157"/>
    </source>
</evidence>
<feature type="region of interest" description="Disordered" evidence="6">
    <location>
        <begin position="30"/>
        <end position="207"/>
    </location>
</feature>
<feature type="compositionally biased region" description="Polar residues" evidence="6">
    <location>
        <begin position="30"/>
        <end position="44"/>
    </location>
</feature>
<feature type="domain" description="C2H2-type" evidence="7">
    <location>
        <begin position="399"/>
        <end position="426"/>
    </location>
</feature>
<dbReference type="PANTHER" id="PTHR24379:SF127">
    <property type="entry name" value="BLOODY FINGERS-RELATED"/>
    <property type="match status" value="1"/>
</dbReference>
<evidence type="ECO:0000313" key="9">
    <source>
        <dbReference type="Proteomes" id="UP000749559"/>
    </source>
</evidence>
<dbReference type="OrthoDB" id="40579at2759"/>
<keyword evidence="9" id="KW-1185">Reference proteome</keyword>
<comment type="caution">
    <text evidence="8">The sequence shown here is derived from an EMBL/GenBank/DDBJ whole genome shotgun (WGS) entry which is preliminary data.</text>
</comment>
<dbReference type="GO" id="GO:0000977">
    <property type="term" value="F:RNA polymerase II transcription regulatory region sequence-specific DNA binding"/>
    <property type="evidence" value="ECO:0007669"/>
    <property type="project" value="TreeGrafter"/>
</dbReference>
<reference evidence="8" key="1">
    <citation type="submission" date="2022-03" db="EMBL/GenBank/DDBJ databases">
        <authorList>
            <person name="Martin C."/>
        </authorList>
    </citation>
    <scope>NUCLEOTIDE SEQUENCE</scope>
</reference>
<dbReference type="SMART" id="SM00355">
    <property type="entry name" value="ZnF_C2H2"/>
    <property type="match status" value="7"/>
</dbReference>
<keyword evidence="1" id="KW-0479">Metal-binding</keyword>
<dbReference type="PANTHER" id="PTHR24379">
    <property type="entry name" value="KRAB AND ZINC FINGER DOMAIN-CONTAINING"/>
    <property type="match status" value="1"/>
</dbReference>
<evidence type="ECO:0000256" key="6">
    <source>
        <dbReference type="SAM" id="MobiDB-lite"/>
    </source>
</evidence>
<feature type="compositionally biased region" description="Basic and acidic residues" evidence="6">
    <location>
        <begin position="48"/>
        <end position="58"/>
    </location>
</feature>
<feature type="region of interest" description="Disordered" evidence="6">
    <location>
        <begin position="651"/>
        <end position="672"/>
    </location>
</feature>
<gene>
    <name evidence="8" type="ORF">OFUS_LOCUS9379</name>
</gene>
<keyword evidence="3 5" id="KW-0863">Zinc-finger</keyword>
<feature type="domain" description="C2H2-type" evidence="7">
    <location>
        <begin position="482"/>
        <end position="510"/>
    </location>
</feature>
<protein>
    <recommendedName>
        <fullName evidence="7">C2H2-type domain-containing protein</fullName>
    </recommendedName>
</protein>
<proteinExistence type="predicted"/>
<dbReference type="Gene3D" id="3.30.160.60">
    <property type="entry name" value="Classic Zinc Finger"/>
    <property type="match status" value="5"/>
</dbReference>
<dbReference type="InterPro" id="IPR036236">
    <property type="entry name" value="Znf_C2H2_sf"/>
</dbReference>
<feature type="domain" description="C2H2-type" evidence="7">
    <location>
        <begin position="343"/>
        <end position="370"/>
    </location>
</feature>
<evidence type="ECO:0000256" key="4">
    <source>
        <dbReference type="ARBA" id="ARBA00022833"/>
    </source>
</evidence>
<dbReference type="InterPro" id="IPR013087">
    <property type="entry name" value="Znf_C2H2_type"/>
</dbReference>
<keyword evidence="4" id="KW-0862">Zinc</keyword>
<dbReference type="EMBL" id="CAIIXF020000005">
    <property type="protein sequence ID" value="CAH1782992.1"/>
    <property type="molecule type" value="Genomic_DNA"/>
</dbReference>
<feature type="domain" description="C2H2-type" evidence="7">
    <location>
        <begin position="427"/>
        <end position="455"/>
    </location>
</feature>
<evidence type="ECO:0000256" key="2">
    <source>
        <dbReference type="ARBA" id="ARBA00022737"/>
    </source>
</evidence>
<dbReference type="SUPFAM" id="SSF57667">
    <property type="entry name" value="beta-beta-alpha zinc fingers"/>
    <property type="match status" value="3"/>
</dbReference>
<evidence type="ECO:0000256" key="5">
    <source>
        <dbReference type="PROSITE-ProRule" id="PRU00042"/>
    </source>
</evidence>
<dbReference type="PROSITE" id="PS50157">
    <property type="entry name" value="ZINC_FINGER_C2H2_2"/>
    <property type="match status" value="6"/>
</dbReference>
<dbReference type="GO" id="GO:0008270">
    <property type="term" value="F:zinc ion binding"/>
    <property type="evidence" value="ECO:0007669"/>
    <property type="project" value="UniProtKB-KW"/>
</dbReference>
<accession>A0A8S4NMW6</accession>
<dbReference type="AlphaFoldDB" id="A0A8S4NMW6"/>
<feature type="compositionally biased region" description="Basic and acidic residues" evidence="6">
    <location>
        <begin position="76"/>
        <end position="163"/>
    </location>
</feature>
<feature type="domain" description="C2H2-type" evidence="7">
    <location>
        <begin position="371"/>
        <end position="398"/>
    </location>
</feature>
<dbReference type="Proteomes" id="UP000749559">
    <property type="component" value="Unassembled WGS sequence"/>
</dbReference>
<sequence length="806" mass="91358">MASTSASDKFSRRRCVKKNAKYFSDQFVNSSETLIRTNDNSSAPEQIKTVEIKSDIKSRGNKRKSDGRRKTTNKRQKQEENRGKQEDKRQKQEDGREKQEDNREISVQHKVTETSNKDGDVAVKKDKVNDVAKQNSVEEKDLADFGHDNGQKSDVKVKDRNKEISVSGDNVSNLEPIEGSKSDNTHIKTNDPDNTEENNLDDKNSRDNKRTFAANLDLMSTSSISPLLPERKSKMKDAKFSERALNMVEDTWGTSNPFDELTVGFCIFCKTKLDQAYCKQHIIEEQNKLLVHEAQEGKSMFRCCKDGCEVMSSSRKELNIHVSKCQPCSEIDNQLKNLSNKRYKCRECGYSCSARSTVLQHTVKHTGERPFQCSKCLLRWKFIAQCLAHERTHKGEKIFKCTKCDKAFYTRDELEVHTSEHTGILPFQCSICKKGFSLKKRAARHYKTIHDTSQVYNCKDCDLTFNSYNEFMKHKNSHNGKLKCDMCDAVFSSKGTLRRHETTIHQTDNKQSNKIEKYVKNLEKRSINIKTKPLFSQLQTIPKLFPSHRTNFQPITKKIINVMEPNLNTVCLSLQGPANDDVENVMIKIGKKSEDGLQYVFLVFPDNTSMDIQHLFTDMLEKQPELLQMLETPTTFNQDSESYATILIKRPPKPDNEKAKGDHEPVDQINPHAETKGNTIELCGEKGNVKGALVNKLISQIDTRGSLEQSVSELSGDSTQHIVAQTTIVAHSEAAAQHAVPQYTAAAQHVVTQYTAPPQSEVAAQHAVTQYTAAAHSEAASEQLQRDFQEKYANLISVMDSSGFLE</sequence>
<feature type="compositionally biased region" description="Basic residues" evidence="6">
    <location>
        <begin position="59"/>
        <end position="75"/>
    </location>
</feature>
<feature type="domain" description="C2H2-type" evidence="7">
    <location>
        <begin position="456"/>
        <end position="483"/>
    </location>
</feature>
<feature type="compositionally biased region" description="Basic and acidic residues" evidence="6">
    <location>
        <begin position="178"/>
        <end position="191"/>
    </location>
</feature>
<feature type="compositionally biased region" description="Basic and acidic residues" evidence="6">
    <location>
        <begin position="652"/>
        <end position="666"/>
    </location>
</feature>
<dbReference type="GO" id="GO:0005634">
    <property type="term" value="C:nucleus"/>
    <property type="evidence" value="ECO:0007669"/>
    <property type="project" value="TreeGrafter"/>
</dbReference>
<evidence type="ECO:0000256" key="3">
    <source>
        <dbReference type="ARBA" id="ARBA00022771"/>
    </source>
</evidence>
<name>A0A8S4NMW6_OWEFU</name>